<keyword evidence="1" id="KW-0175">Coiled coil</keyword>
<evidence type="ECO:0000256" key="1">
    <source>
        <dbReference type="SAM" id="Coils"/>
    </source>
</evidence>
<gene>
    <name evidence="2" type="ORF">EKO23_09880</name>
</gene>
<evidence type="ECO:0000313" key="3">
    <source>
        <dbReference type="Proteomes" id="UP000295198"/>
    </source>
</evidence>
<feature type="coiled-coil region" evidence="1">
    <location>
        <begin position="7"/>
        <end position="73"/>
    </location>
</feature>
<evidence type="ECO:0000313" key="2">
    <source>
        <dbReference type="EMBL" id="RYP86253.1"/>
    </source>
</evidence>
<dbReference type="Proteomes" id="UP000295198">
    <property type="component" value="Unassembled WGS sequence"/>
</dbReference>
<dbReference type="RefSeq" id="WP_134716726.1">
    <property type="nucleotide sequence ID" value="NZ_SDKM01000012.1"/>
</dbReference>
<proteinExistence type="predicted"/>
<sequence length="77" mass="8679">MADDITDNDTRTELDRVEAQIADLRQTVRDLRAGLNDAGPTDPQDRSLVLSQAEEQEAIIGQLERRRDHLRDRLGPG</sequence>
<name>A0A4Q4ZDY5_9ACTN</name>
<organism evidence="2 3">
    <name type="scientific">Nocardioides guangzhouensis</name>
    <dbReference type="NCBI Taxonomy" id="2497878"/>
    <lineage>
        <taxon>Bacteria</taxon>
        <taxon>Bacillati</taxon>
        <taxon>Actinomycetota</taxon>
        <taxon>Actinomycetes</taxon>
        <taxon>Propionibacteriales</taxon>
        <taxon>Nocardioidaceae</taxon>
        <taxon>Nocardioides</taxon>
    </lineage>
</organism>
<dbReference type="AlphaFoldDB" id="A0A4Q4ZDY5"/>
<reference evidence="2 3" key="1">
    <citation type="submission" date="2019-01" db="EMBL/GenBank/DDBJ databases">
        <title>Nocardioides guangzhouensis sp. nov., an actinobacterium isolated from soil.</title>
        <authorList>
            <person name="Fu Y."/>
            <person name="Cai Y."/>
            <person name="Lin Z."/>
            <person name="Chen P."/>
        </authorList>
    </citation>
    <scope>NUCLEOTIDE SEQUENCE [LARGE SCALE GENOMIC DNA]</scope>
    <source>
        <strain evidence="2 3">130</strain>
    </source>
</reference>
<comment type="caution">
    <text evidence="2">The sequence shown here is derived from an EMBL/GenBank/DDBJ whole genome shotgun (WGS) entry which is preliminary data.</text>
</comment>
<dbReference type="EMBL" id="SDKM01000012">
    <property type="protein sequence ID" value="RYP86253.1"/>
    <property type="molecule type" value="Genomic_DNA"/>
</dbReference>
<dbReference type="OrthoDB" id="9959749at2"/>
<accession>A0A4Q4ZDY5</accession>
<keyword evidence="3" id="KW-1185">Reference proteome</keyword>
<protein>
    <submittedName>
        <fullName evidence="2">Uncharacterized protein</fullName>
    </submittedName>
</protein>